<feature type="compositionally biased region" description="Polar residues" evidence="1">
    <location>
        <begin position="1003"/>
        <end position="1015"/>
    </location>
</feature>
<feature type="compositionally biased region" description="Basic and acidic residues" evidence="1">
    <location>
        <begin position="1016"/>
        <end position="1026"/>
    </location>
</feature>
<feature type="compositionally biased region" description="Polar residues" evidence="1">
    <location>
        <begin position="2078"/>
        <end position="2090"/>
    </location>
</feature>
<feature type="region of interest" description="Disordered" evidence="1">
    <location>
        <begin position="1003"/>
        <end position="1026"/>
    </location>
</feature>
<comment type="caution">
    <text evidence="2">The sequence shown here is derived from an EMBL/GenBank/DDBJ whole genome shotgun (WGS) entry which is preliminary data.</text>
</comment>
<dbReference type="SUPFAM" id="SSF56954">
    <property type="entry name" value="Outer membrane efflux proteins (OEP)"/>
    <property type="match status" value="1"/>
</dbReference>
<proteinExistence type="predicted"/>
<reference evidence="2 3" key="1">
    <citation type="submission" date="2019-08" db="EMBL/GenBank/DDBJ databases">
        <title>Five species of Acinetobacter isolated from floral nectar and animal pollinators.</title>
        <authorList>
            <person name="Hendry T.A."/>
        </authorList>
    </citation>
    <scope>NUCLEOTIDE SEQUENCE [LARGE SCALE GENOMIC DNA]</scope>
    <source>
        <strain evidence="2 3">MD18.27</strain>
    </source>
</reference>
<feature type="region of interest" description="Disordered" evidence="1">
    <location>
        <begin position="2250"/>
        <end position="2281"/>
    </location>
</feature>
<dbReference type="Proteomes" id="UP001339883">
    <property type="component" value="Unassembled WGS sequence"/>
</dbReference>
<feature type="compositionally biased region" description="Polar residues" evidence="1">
    <location>
        <begin position="771"/>
        <end position="810"/>
    </location>
</feature>
<gene>
    <name evidence="2" type="ORF">I2F25_10825</name>
</gene>
<feature type="region of interest" description="Disordered" evidence="1">
    <location>
        <begin position="2049"/>
        <end position="2090"/>
    </location>
</feature>
<feature type="compositionally biased region" description="Polar residues" evidence="1">
    <location>
        <begin position="2265"/>
        <end position="2281"/>
    </location>
</feature>
<feature type="compositionally biased region" description="Low complexity" evidence="1">
    <location>
        <begin position="756"/>
        <end position="770"/>
    </location>
</feature>
<feature type="compositionally biased region" description="Polar residues" evidence="1">
    <location>
        <begin position="960"/>
        <end position="969"/>
    </location>
</feature>
<dbReference type="InterPro" id="IPR025157">
    <property type="entry name" value="Hemagglutinin_rpt"/>
</dbReference>
<dbReference type="Pfam" id="PF13332">
    <property type="entry name" value="Fil_haemagg_2"/>
    <property type="match status" value="3"/>
</dbReference>
<feature type="compositionally biased region" description="Basic and acidic residues" evidence="1">
    <location>
        <begin position="943"/>
        <end position="958"/>
    </location>
</feature>
<organism evidence="2 3">
    <name type="scientific">Acinetobacter pollinis</name>
    <dbReference type="NCBI Taxonomy" id="2605270"/>
    <lineage>
        <taxon>Bacteria</taxon>
        <taxon>Pseudomonadati</taxon>
        <taxon>Pseudomonadota</taxon>
        <taxon>Gammaproteobacteria</taxon>
        <taxon>Moraxellales</taxon>
        <taxon>Moraxellaceae</taxon>
        <taxon>Acinetobacter</taxon>
    </lineage>
</organism>
<evidence type="ECO:0000256" key="1">
    <source>
        <dbReference type="SAM" id="MobiDB-lite"/>
    </source>
</evidence>
<protein>
    <submittedName>
        <fullName evidence="2">Hemagglutinin repeat-containing protein</fullName>
    </submittedName>
</protein>
<feature type="region of interest" description="Disordered" evidence="1">
    <location>
        <begin position="756"/>
        <end position="819"/>
    </location>
</feature>
<evidence type="ECO:0000313" key="3">
    <source>
        <dbReference type="Proteomes" id="UP001339883"/>
    </source>
</evidence>
<dbReference type="InterPro" id="IPR010069">
    <property type="entry name" value="CdiA_FHA1_rpt"/>
</dbReference>
<feature type="region of interest" description="Disordered" evidence="1">
    <location>
        <begin position="921"/>
        <end position="969"/>
    </location>
</feature>
<dbReference type="NCBIfam" id="TIGR01731">
    <property type="entry name" value="fil_hemag_20aa"/>
    <property type="match status" value="8"/>
</dbReference>
<keyword evidence="3" id="KW-1185">Reference proteome</keyword>
<dbReference type="EMBL" id="VTDN01000008">
    <property type="protein sequence ID" value="MEB5477535.1"/>
    <property type="molecule type" value="Genomic_DNA"/>
</dbReference>
<accession>A0ABU6DUX4</accession>
<sequence>LSGGDLQIEHAGQINNQSGRLVGQNTARIDAAQLDNQQGQIGSKELHLNVNTLNNSGLIQGQTQLEVKGLTLNNQGQLTGNQIDLGVTNLNNQSTGQILAGERLDISSYGLTNNGGLIQSAHQLNIDVQGQDLINQGSSELNHGILSNGDMVLNHVKQLVNTSGYIGSGTNITVQASKLDNTKGTLLSAQGLNINLENDLVNTDGFISGQKETTIVANHIDNSSSSTNASHGQITSQGDIHLTAQQINNRGNLKGIVGQNIQMTAKEILNTDGSTVAVANTTLDVAETLDNSGGVFTSGQDFNLKAPSLVFTNTGKILAGQKINLDLKGLTTSGEFKTNGDMNVHVTDSYEHTANDHFLADGALSIRSDQNIRNLAKLTAGQKVNLNAKRIVNETDGTISAKETNIQAQEQIDNYGLINGGETYLQSRTINNNGARIYGDHIAVDAVTLNNTNTSQQGGVIASRGNLDLGVQYLNNFAQQGNIHEKAAGNAWIFSQGHLSIGGSLNEAHIAIGQGKVIYNGSARIESMGNMALAADTIENKNLNLVIQSEEVERKHITEYEKDGKKWDSSVVQLRNIAGASNGELWVLKPEAERQPRWETQPVYERKGFRRVQTGTKQVWVTPDQYTKITEDYGIYNYDRIVEKEVVKQSSPAQIIAGGNLDIHSNEFNNLNSEVIVGGTLSIDSKVTNNQTTDLRSITKASNGKYVYHTVEFKSWHSKRKKDVYSNNAGYTPADEVTTQNVTFGKIVQNTLTTSAQPSTTTVSSSNSNNLIETPNTQTVNGRSLQQGNSTSVSTDMKASNAAPIQQASASPIEAGPVKDVSDSVHIDQEHHITTSTQQHVDSSIAPQGNSEQLTVIHPSIPASPHEAVTAQNEQEKRSTLKQVDGVNGQDISTVDQTKPHVSLTEKEIQKHAQIASIDAQTNVNEESHLKPSSENTDVIDPTLKDQHIQPLDKKDPSKIPNSTSLAQASEKTINDDLKTHRHVNIYTSHDLVARAKEIAQVTNDSQTTNQSTLQKTDKDTKDVDTHLSKEKQTEALHVTDTGMTEPVSTKVIDDQRVVDTAHAQLTSIDIAHTSTEVLAQLPKTTLENLLISQGNTLTPQQKELITAIVNEKAAEVATPNTSKADEVRHIDLGTVQVPQSALYQVHPASNTNYLVETDPAFTNYRNWLSSDYMLKALRFDPALTQKRLGDGYYEQRLVQDQIAQLTGRRFLNGYTDDDQQYQALMNNGLTFAKAYDLRPGVALTAEQMSHLTSDIVWLVERPVQLADGKIVQALVPQVYVRSRAGELKGDGTLISADRVLINSEHEINNTATLAGKEAVVLGANNINVLKGRIEGNQVQMAAKNNILIEGGQIQGQQVALNAGKDIHINSTVQQSEAHQDQSSGQYTGIDRVASIYIAPVDGTSITATPGLSVHAGQDIQLKGAQINNTLGTTNLTAGNHIEIGAIRTEKTTHTEQDANNYVHQSQLKDVGSEINGVGDISLLGQKVTGQAVNIDSTQGAIKIYAQDNVQLSNGLNSHSIDERHLSQSSGLLGKKSEDVQFKYDLKQSIANTLNAGQNISITSQTGNLQATHLIANAGSNISLNANHGNLQLLSAVNSESSDFKSEKKNAIKYENNRVGYVHEDIAQTELNAGQNIQLNAGQNIALQATQLNAGQDLYIANVKTNTTNGQLNPLTAPLPSNIQISTLATQNEQWNEHQSGYRGIAKELIKVTAMGMEGLPLFKAPISIGESSKTYSQNITQNAGQLNATNIGIQGLGNTTLTSTDIHAKDVLITGEKVILDAAEEQSKSMTSQGKETIKGLGLKLNKDSIRVAGSESEDITQSTTTTSTSHKAGQISAGNLKIQSNTGIDIYGQNIKVTDTTVLDHGQGQLNIGGYENKTTTENKTHTETISAEIGVRNAYLDAALAVIAVKDAGKALDNARKSYNQAEKDYAAGKISKDALNDSKANIGMATANLAAAQIAAGAAAAGAVASTATYGFTIGVNGQRQESTDIQSNIKGQWQGSQLDLNNLVIKSQQKDANIQGSQIHASGITNFDGTKDINITAGIEHNTDSRDMKSNSQSASYGSSGAGSVSIGLQKSHSETQGLSQVNSDIKFNQVEGRLDGLNIKGGEVTIRDADSLKVDHINIESVQDILKGKSQSQGGSIGAGFGGGGVSSGNAGYNQGKSSQDRAWVNQTSQLLIGDDTHGANLDKMGVQQVTNVGGVIANASKNADGTLVDHKNLNYTGALTLQDIKDHNYENSRGFNVSTTIGSQTGKDADSSKHPSGSTTVGLNSSGQETEQLTKATMGLGQVREVTDNTNRNINQSQEITRDQTTGMLKGSVTVDHRLLSKDGRAEVIQEQKELPENFTQIAQNVVSALPEGTYKKQALDTLNRIQAKTAVMPESFKAFGDKMVDNYITYINEGGDPKAFRALVDDTKTLNAFKEAYRVEEVLKNYKQDLIAKGLSEEDSNIALHNMMLSQSNDQTSGDTVAGVVKNSRYVGILPTLNVKASETILPNATGSTAVIGDETVSVQKGSNLAIDIFSSVGRVKQRIDQVIDESGIDKEKAGLAINILLNGVAGTVKSLVLDHFVGDKIASAQKEATSIVTGLAHHADSERVRDITDKTVVLGNETAQDLSKQLGETSSGVEFSAGIVTGAITIGGAVKSDVHTTIDGHHVEVSRSGMGSEGNEKAAPKKLDVGWVDKYGNQKKVTGDGTVDRDHQPSKAALIARAEQLKGQRLTQEEKNMIIRESISVTVPKEVHAAGPTYKGKNTKDLQQKDASDLQAAQRRDSEEMIQNAEKLAPEHVDKLKNACDTLNCKTNQDYDKFLKDILYRGQK</sequence>
<feature type="non-terminal residue" evidence="2">
    <location>
        <position position="1"/>
    </location>
</feature>
<feature type="compositionally biased region" description="Low complexity" evidence="1">
    <location>
        <begin position="2059"/>
        <end position="2077"/>
    </location>
</feature>
<evidence type="ECO:0000313" key="2">
    <source>
        <dbReference type="EMBL" id="MEB5477535.1"/>
    </source>
</evidence>
<name>A0ABU6DUX4_9GAMM</name>